<evidence type="ECO:0000256" key="3">
    <source>
        <dbReference type="ARBA" id="ARBA00022475"/>
    </source>
</evidence>
<dbReference type="RefSeq" id="WP_009452011.1">
    <property type="nucleotide sequence ID" value="NZ_AMSI01000015.1"/>
</dbReference>
<comment type="subunit">
    <text evidence="9">The complex comprises the extracytoplasmic solute receptor protein and the two transmembrane proteins.</text>
</comment>
<dbReference type="eggNOG" id="COG3090">
    <property type="taxonomic scope" value="Bacteria"/>
</dbReference>
<evidence type="ECO:0000256" key="5">
    <source>
        <dbReference type="ARBA" id="ARBA00022692"/>
    </source>
</evidence>
<dbReference type="InterPro" id="IPR055348">
    <property type="entry name" value="DctQ"/>
</dbReference>
<evidence type="ECO:0000256" key="9">
    <source>
        <dbReference type="RuleBase" id="RU369079"/>
    </source>
</evidence>
<keyword evidence="5 9" id="KW-0812">Transmembrane</keyword>
<dbReference type="PANTHER" id="PTHR35011:SF2">
    <property type="entry name" value="2,3-DIKETO-L-GULONATE TRAP TRANSPORTER SMALL PERMEASE PROTEIN YIAM"/>
    <property type="match status" value="1"/>
</dbReference>
<keyword evidence="3" id="KW-1003">Cell membrane</keyword>
<dbReference type="Pfam" id="PF04290">
    <property type="entry name" value="DctQ"/>
    <property type="match status" value="1"/>
</dbReference>
<protein>
    <recommendedName>
        <fullName evidence="9">TRAP transporter small permease protein</fullName>
    </recommendedName>
</protein>
<dbReference type="EMBL" id="AMSI01000015">
    <property type="protein sequence ID" value="EKF40725.1"/>
    <property type="molecule type" value="Genomic_DNA"/>
</dbReference>
<accession>K2NMR4</accession>
<dbReference type="InterPro" id="IPR007387">
    <property type="entry name" value="TRAP_DctQ"/>
</dbReference>
<feature type="transmembrane region" description="Helical" evidence="9">
    <location>
        <begin position="126"/>
        <end position="147"/>
    </location>
</feature>
<name>K2NMR4_9HYPH</name>
<evidence type="ECO:0000259" key="10">
    <source>
        <dbReference type="Pfam" id="PF04290"/>
    </source>
</evidence>
<dbReference type="PATRIC" id="fig|1231190.3.peg.3929"/>
<keyword evidence="12" id="KW-1185">Reference proteome</keyword>
<dbReference type="AlphaFoldDB" id="K2NMR4"/>
<dbReference type="PANTHER" id="PTHR35011">
    <property type="entry name" value="2,3-DIKETO-L-GULONATE TRAP TRANSPORTER SMALL PERMEASE PROTEIN YIAM"/>
    <property type="match status" value="1"/>
</dbReference>
<evidence type="ECO:0000256" key="4">
    <source>
        <dbReference type="ARBA" id="ARBA00022519"/>
    </source>
</evidence>
<keyword evidence="2 9" id="KW-0813">Transport</keyword>
<dbReference type="GO" id="GO:0005886">
    <property type="term" value="C:plasma membrane"/>
    <property type="evidence" value="ECO:0007669"/>
    <property type="project" value="UniProtKB-SubCell"/>
</dbReference>
<proteinExistence type="inferred from homology"/>
<evidence type="ECO:0000256" key="1">
    <source>
        <dbReference type="ARBA" id="ARBA00004429"/>
    </source>
</evidence>
<evidence type="ECO:0000313" key="11">
    <source>
        <dbReference type="EMBL" id="EKF40725.1"/>
    </source>
</evidence>
<evidence type="ECO:0000313" key="12">
    <source>
        <dbReference type="Proteomes" id="UP000007374"/>
    </source>
</evidence>
<comment type="caution">
    <text evidence="11">The sequence shown here is derived from an EMBL/GenBank/DDBJ whole genome shotgun (WGS) entry which is preliminary data.</text>
</comment>
<dbReference type="Proteomes" id="UP000007374">
    <property type="component" value="Unassembled WGS sequence"/>
</dbReference>
<feature type="transmembrane region" description="Helical" evidence="9">
    <location>
        <begin position="12"/>
        <end position="31"/>
    </location>
</feature>
<comment type="similarity">
    <text evidence="8 9">Belongs to the TRAP transporter small permease family.</text>
</comment>
<keyword evidence="7 9" id="KW-0472">Membrane</keyword>
<gene>
    <name evidence="11" type="ORF">NA8A_19008</name>
</gene>
<feature type="transmembrane region" description="Helical" evidence="9">
    <location>
        <begin position="87"/>
        <end position="106"/>
    </location>
</feature>
<dbReference type="GO" id="GO:0015740">
    <property type="term" value="P:C4-dicarboxylate transport"/>
    <property type="evidence" value="ECO:0007669"/>
    <property type="project" value="TreeGrafter"/>
</dbReference>
<comment type="subcellular location">
    <subcellularLocation>
        <location evidence="1 9">Cell inner membrane</location>
        <topology evidence="1 9">Multi-pass membrane protein</topology>
    </subcellularLocation>
</comment>
<keyword evidence="6 9" id="KW-1133">Transmembrane helix</keyword>
<dbReference type="GO" id="GO:0022857">
    <property type="term" value="F:transmembrane transporter activity"/>
    <property type="evidence" value="ECO:0007669"/>
    <property type="project" value="UniProtKB-UniRule"/>
</dbReference>
<organism evidence="11 12">
    <name type="scientific">Nitratireductor indicus C115</name>
    <dbReference type="NCBI Taxonomy" id="1231190"/>
    <lineage>
        <taxon>Bacteria</taxon>
        <taxon>Pseudomonadati</taxon>
        <taxon>Pseudomonadota</taxon>
        <taxon>Alphaproteobacteria</taxon>
        <taxon>Hyphomicrobiales</taxon>
        <taxon>Phyllobacteriaceae</taxon>
        <taxon>Nitratireductor</taxon>
    </lineage>
</organism>
<reference evidence="11 12" key="1">
    <citation type="journal article" date="2012" name="J. Bacteriol.">
        <title>Genome Sequence of Nitratireductor indicus Type Strain C115.</title>
        <authorList>
            <person name="Lai Q."/>
            <person name="Li G."/>
            <person name="Yu Z."/>
            <person name="Shao Z."/>
        </authorList>
    </citation>
    <scope>NUCLEOTIDE SEQUENCE [LARGE SCALE GENOMIC DNA]</scope>
    <source>
        <strain evidence="11 12">C115</strain>
    </source>
</reference>
<evidence type="ECO:0000256" key="8">
    <source>
        <dbReference type="ARBA" id="ARBA00038436"/>
    </source>
</evidence>
<evidence type="ECO:0000256" key="7">
    <source>
        <dbReference type="ARBA" id="ARBA00023136"/>
    </source>
</evidence>
<feature type="domain" description="Tripartite ATP-independent periplasmic transporters DctQ component" evidence="10">
    <location>
        <begin position="23"/>
        <end position="144"/>
    </location>
</feature>
<keyword evidence="4 9" id="KW-0997">Cell inner membrane</keyword>
<feature type="transmembrane region" description="Helical" evidence="9">
    <location>
        <begin position="51"/>
        <end position="75"/>
    </location>
</feature>
<evidence type="ECO:0000256" key="2">
    <source>
        <dbReference type="ARBA" id="ARBA00022448"/>
    </source>
</evidence>
<evidence type="ECO:0000256" key="6">
    <source>
        <dbReference type="ARBA" id="ARBA00022989"/>
    </source>
</evidence>
<comment type="function">
    <text evidence="9">Part of the tripartite ATP-independent periplasmic (TRAP) transport system.</text>
</comment>
<sequence>MNRLEHYFLAANKWALVVLLSAMAVIVFANVSLRYTTNFSITWAEEVARYLMVWMTFLGAGMALRMGGHVAIANFQEMLPQAAQRALRIVILLLLLVFCAIMIWMGKDYMARARFQVTPATRISFSYIYAAMPIGFTLLIVHLLLIAKSFVLENRFAEVETDTASISGHGEPTPGLAANRD</sequence>
<dbReference type="STRING" id="721133.SAMN05216176_113118"/>